<keyword evidence="1" id="KW-1133">Transmembrane helix</keyword>
<comment type="caution">
    <text evidence="2">The sequence shown here is derived from an EMBL/GenBank/DDBJ whole genome shotgun (WGS) entry which is preliminary data.</text>
</comment>
<evidence type="ECO:0000256" key="1">
    <source>
        <dbReference type="SAM" id="Phobius"/>
    </source>
</evidence>
<name>A0ABM8XUB3_9BURK</name>
<dbReference type="EMBL" id="CAJZAG010000012">
    <property type="protein sequence ID" value="CAG9183982.1"/>
    <property type="molecule type" value="Genomic_DNA"/>
</dbReference>
<keyword evidence="1" id="KW-0812">Transmembrane</keyword>
<feature type="transmembrane region" description="Helical" evidence="1">
    <location>
        <begin position="73"/>
        <end position="92"/>
    </location>
</feature>
<reference evidence="2 3" key="1">
    <citation type="submission" date="2021-08" db="EMBL/GenBank/DDBJ databases">
        <authorList>
            <person name="Peeters C."/>
        </authorList>
    </citation>
    <scope>NUCLEOTIDE SEQUENCE [LARGE SCALE GENOMIC DNA]</scope>
    <source>
        <strain evidence="2 3">LMG 32289</strain>
    </source>
</reference>
<evidence type="ECO:0000313" key="3">
    <source>
        <dbReference type="Proteomes" id="UP000706525"/>
    </source>
</evidence>
<sequence length="93" mass="9676">MDAKTLAGYLNLGAAAAALVAAVLWWYSTSVSVPFVEKKQGDLWLGGISVVDGQGVRTDPFETAMAQGRWSRWAAMAAAVAAALQGVVLLLAP</sequence>
<organism evidence="2 3">
    <name type="scientific">Cupriavidus pampae</name>
    <dbReference type="NCBI Taxonomy" id="659251"/>
    <lineage>
        <taxon>Bacteria</taxon>
        <taxon>Pseudomonadati</taxon>
        <taxon>Pseudomonadota</taxon>
        <taxon>Betaproteobacteria</taxon>
        <taxon>Burkholderiales</taxon>
        <taxon>Burkholderiaceae</taxon>
        <taxon>Cupriavidus</taxon>
    </lineage>
</organism>
<proteinExistence type="predicted"/>
<dbReference type="Proteomes" id="UP000706525">
    <property type="component" value="Unassembled WGS sequence"/>
</dbReference>
<gene>
    <name evidence="2" type="ORF">LMG32289_05478</name>
</gene>
<feature type="transmembrane region" description="Helical" evidence="1">
    <location>
        <begin position="7"/>
        <end position="27"/>
    </location>
</feature>
<keyword evidence="1" id="KW-0472">Membrane</keyword>
<evidence type="ECO:0000313" key="2">
    <source>
        <dbReference type="EMBL" id="CAG9183982.1"/>
    </source>
</evidence>
<accession>A0ABM8XUB3</accession>
<protein>
    <submittedName>
        <fullName evidence="2">Uncharacterized protein</fullName>
    </submittedName>
</protein>
<dbReference type="RefSeq" id="WP_223994104.1">
    <property type="nucleotide sequence ID" value="NZ_CAJZAG010000012.1"/>
</dbReference>
<keyword evidence="3" id="KW-1185">Reference proteome</keyword>